<name>A0A8X6H1S4_TRICU</name>
<evidence type="ECO:0000313" key="3">
    <source>
        <dbReference type="Proteomes" id="UP000887116"/>
    </source>
</evidence>
<sequence>MLKSPQELAIISPDSTDVLKKGVIEYYLLRPDELEDLYLADFVANRTKVSAKRTHDTEQPDEDRDAQEDARAFVASKQTQDPLRNLQSQNNQPRSFDNYGPTVDSDCAE</sequence>
<accession>A0A8X6H1S4</accession>
<proteinExistence type="predicted"/>
<keyword evidence="3" id="KW-1185">Reference proteome</keyword>
<reference evidence="2" key="1">
    <citation type="submission" date="2020-07" db="EMBL/GenBank/DDBJ databases">
        <title>Multicomponent nature underlies the extraordinary mechanical properties of spider dragline silk.</title>
        <authorList>
            <person name="Kono N."/>
            <person name="Nakamura H."/>
            <person name="Mori M."/>
            <person name="Yoshida Y."/>
            <person name="Ohtoshi R."/>
            <person name="Malay A.D."/>
            <person name="Moran D.A.P."/>
            <person name="Tomita M."/>
            <person name="Numata K."/>
            <person name="Arakawa K."/>
        </authorList>
    </citation>
    <scope>NUCLEOTIDE SEQUENCE</scope>
</reference>
<organism evidence="2 3">
    <name type="scientific">Trichonephila clavata</name>
    <name type="common">Joro spider</name>
    <name type="synonym">Nephila clavata</name>
    <dbReference type="NCBI Taxonomy" id="2740835"/>
    <lineage>
        <taxon>Eukaryota</taxon>
        <taxon>Metazoa</taxon>
        <taxon>Ecdysozoa</taxon>
        <taxon>Arthropoda</taxon>
        <taxon>Chelicerata</taxon>
        <taxon>Arachnida</taxon>
        <taxon>Araneae</taxon>
        <taxon>Araneomorphae</taxon>
        <taxon>Entelegynae</taxon>
        <taxon>Araneoidea</taxon>
        <taxon>Nephilidae</taxon>
        <taxon>Trichonephila</taxon>
    </lineage>
</organism>
<dbReference type="AlphaFoldDB" id="A0A8X6H1S4"/>
<comment type="caution">
    <text evidence="2">The sequence shown here is derived from an EMBL/GenBank/DDBJ whole genome shotgun (WGS) entry which is preliminary data.</text>
</comment>
<evidence type="ECO:0000313" key="2">
    <source>
        <dbReference type="EMBL" id="GFR14628.1"/>
    </source>
</evidence>
<feature type="compositionally biased region" description="Polar residues" evidence="1">
    <location>
        <begin position="76"/>
        <end position="95"/>
    </location>
</feature>
<evidence type="ECO:0000256" key="1">
    <source>
        <dbReference type="SAM" id="MobiDB-lite"/>
    </source>
</evidence>
<dbReference type="EMBL" id="BMAO01037005">
    <property type="protein sequence ID" value="GFR14628.1"/>
    <property type="molecule type" value="Genomic_DNA"/>
</dbReference>
<gene>
    <name evidence="2" type="ORF">TNCT_563981</name>
</gene>
<feature type="non-terminal residue" evidence="2">
    <location>
        <position position="1"/>
    </location>
</feature>
<protein>
    <submittedName>
        <fullName evidence="2">Uncharacterized protein</fullName>
    </submittedName>
</protein>
<feature type="region of interest" description="Disordered" evidence="1">
    <location>
        <begin position="49"/>
        <end position="109"/>
    </location>
</feature>
<dbReference type="Proteomes" id="UP000887116">
    <property type="component" value="Unassembled WGS sequence"/>
</dbReference>